<comment type="similarity">
    <text evidence="1">Belongs to the PPP4R2 family.</text>
</comment>
<dbReference type="InterPro" id="IPR015267">
    <property type="entry name" value="PPP4R2"/>
</dbReference>
<accession>A0A915KFD6</accession>
<dbReference type="GO" id="GO:0019888">
    <property type="term" value="F:protein phosphatase regulator activity"/>
    <property type="evidence" value="ECO:0007669"/>
    <property type="project" value="InterPro"/>
</dbReference>
<dbReference type="GO" id="GO:0030289">
    <property type="term" value="C:protein phosphatase 4 complex"/>
    <property type="evidence" value="ECO:0007669"/>
    <property type="project" value="InterPro"/>
</dbReference>
<evidence type="ECO:0000313" key="3">
    <source>
        <dbReference type="WBParaSite" id="nRc.2.0.1.t36674-RA"/>
    </source>
</evidence>
<name>A0A915KFD6_ROMCU</name>
<sequence length="92" mass="10769">MVGRPYRQNFIRMIVGRNFFEFKIHKVVGEMVSKCPYYEKSQSSSTEQIRPMAFILTTFRAFEAALFTVQRLVELLHDPSKQTSYLGQSKIN</sequence>
<keyword evidence="2" id="KW-1185">Reference proteome</keyword>
<dbReference type="Proteomes" id="UP000887565">
    <property type="component" value="Unplaced"/>
</dbReference>
<protein>
    <submittedName>
        <fullName evidence="3">Uncharacterized protein</fullName>
    </submittedName>
</protein>
<dbReference type="WBParaSite" id="nRc.2.0.1.t36674-RA">
    <property type="protein sequence ID" value="nRc.2.0.1.t36674-RA"/>
    <property type="gene ID" value="nRc.2.0.1.g36674"/>
</dbReference>
<evidence type="ECO:0000313" key="2">
    <source>
        <dbReference type="Proteomes" id="UP000887565"/>
    </source>
</evidence>
<proteinExistence type="inferred from homology"/>
<evidence type="ECO:0000256" key="1">
    <source>
        <dbReference type="ARBA" id="ARBA00009207"/>
    </source>
</evidence>
<dbReference type="Pfam" id="PF09184">
    <property type="entry name" value="PPP4R2"/>
    <property type="match status" value="1"/>
</dbReference>
<organism evidence="2 3">
    <name type="scientific">Romanomermis culicivorax</name>
    <name type="common">Nematode worm</name>
    <dbReference type="NCBI Taxonomy" id="13658"/>
    <lineage>
        <taxon>Eukaryota</taxon>
        <taxon>Metazoa</taxon>
        <taxon>Ecdysozoa</taxon>
        <taxon>Nematoda</taxon>
        <taxon>Enoplea</taxon>
        <taxon>Dorylaimia</taxon>
        <taxon>Mermithida</taxon>
        <taxon>Mermithoidea</taxon>
        <taxon>Mermithidae</taxon>
        <taxon>Romanomermis</taxon>
    </lineage>
</organism>
<reference evidence="3" key="1">
    <citation type="submission" date="2022-11" db="UniProtKB">
        <authorList>
            <consortium name="WormBaseParasite"/>
        </authorList>
    </citation>
    <scope>IDENTIFICATION</scope>
</reference>
<dbReference type="AlphaFoldDB" id="A0A915KFD6"/>